<proteinExistence type="predicted"/>
<gene>
    <name evidence="2" type="ORF">TCIL3000_0_33220</name>
</gene>
<accession>F9W5J1</accession>
<comment type="caution">
    <text evidence="2">The sequence shown here is derived from an EMBL/GenBank/DDBJ whole genome shotgun (WGS) entry which is preliminary data.</text>
</comment>
<feature type="region of interest" description="Disordered" evidence="1">
    <location>
        <begin position="137"/>
        <end position="156"/>
    </location>
</feature>
<evidence type="ECO:0000313" key="3">
    <source>
        <dbReference type="Proteomes" id="UP000000702"/>
    </source>
</evidence>
<organism evidence="2 3">
    <name type="scientific">Trypanosoma congolense (strain IL3000)</name>
    <dbReference type="NCBI Taxonomy" id="1068625"/>
    <lineage>
        <taxon>Eukaryota</taxon>
        <taxon>Discoba</taxon>
        <taxon>Euglenozoa</taxon>
        <taxon>Kinetoplastea</taxon>
        <taxon>Metakinetoplastina</taxon>
        <taxon>Trypanosomatida</taxon>
        <taxon>Trypanosomatidae</taxon>
        <taxon>Trypanosoma</taxon>
        <taxon>Nannomonas</taxon>
    </lineage>
</organism>
<dbReference type="VEuPathDB" id="TriTrypDB:TcIL3000_0_33220"/>
<dbReference type="Proteomes" id="UP000000702">
    <property type="component" value="Unassembled WGS sequence"/>
</dbReference>
<dbReference type="EMBL" id="CAEQ01000718">
    <property type="protein sequence ID" value="CCD12443.1"/>
    <property type="molecule type" value="Genomic_DNA"/>
</dbReference>
<protein>
    <submittedName>
        <fullName evidence="2">T. congolense-specific, putative cell surface-expressed gene family</fullName>
    </submittedName>
</protein>
<reference evidence="2 3" key="2">
    <citation type="journal article" date="2012" name="Proc. Natl. Acad. Sci. U.S.A.">
        <title>Antigenic diversity is generated by distinct evolutionary mechanisms in African trypanosome species.</title>
        <authorList>
            <person name="Jackson A.P."/>
            <person name="Berry A."/>
            <person name="Aslett M."/>
            <person name="Allison H.C."/>
            <person name="Burton P."/>
            <person name="Vavrova-Anderson J."/>
            <person name="Brown R."/>
            <person name="Browne H."/>
            <person name="Corton N."/>
            <person name="Hauser H."/>
            <person name="Gamble J."/>
            <person name="Gilderthorp R."/>
            <person name="Marcello L."/>
            <person name="McQuillan J."/>
            <person name="Otto T.D."/>
            <person name="Quail M.A."/>
            <person name="Sanders M.J."/>
            <person name="van Tonder A."/>
            <person name="Ginger M.L."/>
            <person name="Field M.C."/>
            <person name="Barry J.D."/>
            <person name="Hertz-Fowler C."/>
            <person name="Berriman M."/>
        </authorList>
    </citation>
    <scope>NUCLEOTIDE SEQUENCE [LARGE SCALE GENOMIC DNA]</scope>
    <source>
        <strain evidence="2 3">IL3000</strain>
    </source>
</reference>
<keyword evidence="3" id="KW-1185">Reference proteome</keyword>
<sequence length="184" mass="18989">MRARTSALLSSVLSSFSALFPHVPASFAKDAPLLTGGLLQWVPYVACFVAPFLDLPHLTHPIPAAHTLQLPLQHGKPHVPATLSSPPLLSAAASSAASSAAMHGGSSGSVAPPCLPIRCRSLLAHALSSRLHTRHANSPLAFGPRPLEDRGCPSPPLPPQLTFLSALGVSLATAISTTGTPQME</sequence>
<reference evidence="3" key="1">
    <citation type="submission" date="2011-07" db="EMBL/GenBank/DDBJ databases">
        <title>Divergent evolution of antigenic variation in African trypanosomes.</title>
        <authorList>
            <person name="Jackson A.P."/>
            <person name="Berry A."/>
            <person name="Allison H.C."/>
            <person name="Burton P."/>
            <person name="Anderson J."/>
            <person name="Aslett M."/>
            <person name="Brown R."/>
            <person name="Corton N."/>
            <person name="Harris D."/>
            <person name="Hauser H."/>
            <person name="Gamble J."/>
            <person name="Gilderthorp R."/>
            <person name="McQuillan J."/>
            <person name="Quail M.A."/>
            <person name="Sanders M."/>
            <person name="Van Tonder A."/>
            <person name="Ginger M.L."/>
            <person name="Donelson J.E."/>
            <person name="Field M.C."/>
            <person name="Barry J.D."/>
            <person name="Berriman M."/>
            <person name="Hertz-Fowler C."/>
        </authorList>
    </citation>
    <scope>NUCLEOTIDE SEQUENCE [LARGE SCALE GENOMIC DNA]</scope>
    <source>
        <strain evidence="3">IL3000</strain>
    </source>
</reference>
<evidence type="ECO:0000313" key="2">
    <source>
        <dbReference type="EMBL" id="CCD12443.1"/>
    </source>
</evidence>
<dbReference type="AlphaFoldDB" id="F9W5J1"/>
<name>F9W5J1_TRYCI</name>
<evidence type="ECO:0000256" key="1">
    <source>
        <dbReference type="SAM" id="MobiDB-lite"/>
    </source>
</evidence>